<dbReference type="AlphaFoldDB" id="A9NKN0"/>
<name>A9NKN0_PICSI</name>
<sequence>MIIVILYMFLQAQMLCQMFSSAHLYLQEMEKVEVDLQQQQLLVLLPPPPLLQEVDQASSLALIQIWTQNWLWLFEFPWKRRGQGKKLLLKGPQRKLLQRL</sequence>
<evidence type="ECO:0000256" key="1">
    <source>
        <dbReference type="SAM" id="SignalP"/>
    </source>
</evidence>
<protein>
    <submittedName>
        <fullName evidence="2">Uncharacterized protein</fullName>
    </submittedName>
</protein>
<proteinExistence type="evidence at transcript level"/>
<dbReference type="EMBL" id="EF081810">
    <property type="protein sequence ID" value="ABK21191.1"/>
    <property type="molecule type" value="mRNA"/>
</dbReference>
<accession>A9NKN0</accession>
<feature type="signal peptide" evidence="1">
    <location>
        <begin position="1"/>
        <end position="16"/>
    </location>
</feature>
<feature type="chain" id="PRO_5002741117" evidence="1">
    <location>
        <begin position="17"/>
        <end position="100"/>
    </location>
</feature>
<keyword evidence="1" id="KW-0732">Signal</keyword>
<evidence type="ECO:0000313" key="2">
    <source>
        <dbReference type="EMBL" id="ABK21191.1"/>
    </source>
</evidence>
<organism evidence="2">
    <name type="scientific">Picea sitchensis</name>
    <name type="common">Sitka spruce</name>
    <name type="synonym">Pinus sitchensis</name>
    <dbReference type="NCBI Taxonomy" id="3332"/>
    <lineage>
        <taxon>Eukaryota</taxon>
        <taxon>Viridiplantae</taxon>
        <taxon>Streptophyta</taxon>
        <taxon>Embryophyta</taxon>
        <taxon>Tracheophyta</taxon>
        <taxon>Spermatophyta</taxon>
        <taxon>Pinopsida</taxon>
        <taxon>Pinidae</taxon>
        <taxon>Conifers I</taxon>
        <taxon>Pinales</taxon>
        <taxon>Pinaceae</taxon>
        <taxon>Picea</taxon>
    </lineage>
</organism>
<reference evidence="2" key="1">
    <citation type="journal article" date="2008" name="BMC Genomics">
        <title>A conifer genomics resource of 200,000 spruce (Picea spp.) ESTs and 6,464 high-quality, sequence-finished full-length cDNAs for Sitka spruce (Picea sitchensis).</title>
        <authorList>
            <person name="Ralph S.G."/>
            <person name="Chun H.J."/>
            <person name="Kolosova N."/>
            <person name="Cooper D."/>
            <person name="Oddy C."/>
            <person name="Ritland C.E."/>
            <person name="Kirkpatrick R."/>
            <person name="Moore R."/>
            <person name="Barber S."/>
            <person name="Holt R.A."/>
            <person name="Jones S.J."/>
            <person name="Marra M.A."/>
            <person name="Douglas C.J."/>
            <person name="Ritland K."/>
            <person name="Bohlmann J."/>
        </authorList>
    </citation>
    <scope>NUCLEOTIDE SEQUENCE</scope>
    <source>
        <tissue evidence="2">Green portion of the leader tissue</tissue>
    </source>
</reference>